<dbReference type="GO" id="GO:0003796">
    <property type="term" value="F:lysozyme activity"/>
    <property type="evidence" value="ECO:0007669"/>
    <property type="project" value="InterPro"/>
</dbReference>
<dbReference type="AlphaFoldDB" id="A0A1G6CE93"/>
<sequence>MKRKKMTAVLLAGVVALSSAFVGAFPGEDVKAEAATTSAADEVDDEDANSWRYQNGELIEDASTDYTLNVASLAALYKAASISTLATTESTLTIPSHNFDGIDVSKWQGSIDWAKVAATTGSSKVDFAIIRCGFGSNSTDNDDSCWETNADACEKQGIPYGVYLYSHATTTAELDDEIDHIIRLVKGHKIDLPIYLDMEDTDITSNCSKSQINALATYYVKKMQAKGYKAGIYASLYWWYAYLDDFATTSNGSYHWVAQYNSSYCAYADNDLVAAYNKSWATYNSKHYYETWQYASTGSVSGISGNVDMNYWYGSMKLANLSTCENASSGVSLSWKKVKSAKKYYVYRKVTGGTFSNIATTTSTSYVDTTAKSGTTYIYKIKYKTKSGTTGYGSKKTILYLKKPTITSVTNKASNITVKWNASKGATKYYVYRKSAGGSYSKIATVKNATSYKDTTAKNGTTYTYKVKAVCGSYTSVTSSEKIVRVSRVSIKKVSKIKSRTYKVTWSKNSSATGYILQYAKNSSFKNSKKVTIKGASSLKYTLLKLTKKKTYYFRVRVYKKVDGVTYKSAWSTTVKKKIS</sequence>
<organism evidence="4 5">
    <name type="scientific">Eubacterium oxidoreducens</name>
    <dbReference type="NCBI Taxonomy" id="1732"/>
    <lineage>
        <taxon>Bacteria</taxon>
        <taxon>Bacillati</taxon>
        <taxon>Bacillota</taxon>
        <taxon>Clostridia</taxon>
        <taxon>Eubacteriales</taxon>
        <taxon>Eubacteriaceae</taxon>
        <taxon>Eubacterium</taxon>
    </lineage>
</organism>
<dbReference type="SMART" id="SM00060">
    <property type="entry name" value="FN3"/>
    <property type="match status" value="3"/>
</dbReference>
<protein>
    <submittedName>
        <fullName evidence="4">Lyzozyme M1 (1,4-beta-N-acetylmuramidase), GH25 family</fullName>
    </submittedName>
</protein>
<gene>
    <name evidence="4" type="ORF">SAMN02910417_02302</name>
</gene>
<keyword evidence="2" id="KW-0732">Signal</keyword>
<evidence type="ECO:0000313" key="4">
    <source>
        <dbReference type="EMBL" id="SDB31052.1"/>
    </source>
</evidence>
<feature type="signal peptide" evidence="2">
    <location>
        <begin position="1"/>
        <end position="24"/>
    </location>
</feature>
<keyword evidence="5" id="KW-1185">Reference proteome</keyword>
<feature type="domain" description="Fibronectin type-III" evidence="3">
    <location>
        <begin position="485"/>
        <end position="580"/>
    </location>
</feature>
<dbReference type="PANTHER" id="PTHR34135:SF2">
    <property type="entry name" value="LYSOZYME"/>
    <property type="match status" value="1"/>
</dbReference>
<dbReference type="GO" id="GO:0009253">
    <property type="term" value="P:peptidoglycan catabolic process"/>
    <property type="evidence" value="ECO:0007669"/>
    <property type="project" value="InterPro"/>
</dbReference>
<dbReference type="Gene3D" id="2.60.40.10">
    <property type="entry name" value="Immunoglobulins"/>
    <property type="match status" value="3"/>
</dbReference>
<dbReference type="OrthoDB" id="9783374at2"/>
<comment type="similarity">
    <text evidence="1">Belongs to the glycosyl hydrolase 25 family.</text>
</comment>
<evidence type="ECO:0000259" key="3">
    <source>
        <dbReference type="PROSITE" id="PS50853"/>
    </source>
</evidence>
<dbReference type="Proteomes" id="UP000199228">
    <property type="component" value="Unassembled WGS sequence"/>
</dbReference>
<dbReference type="PROSITE" id="PS50853">
    <property type="entry name" value="FN3"/>
    <property type="match status" value="1"/>
</dbReference>
<dbReference type="EMBL" id="FMXR01000018">
    <property type="protein sequence ID" value="SDB31052.1"/>
    <property type="molecule type" value="Genomic_DNA"/>
</dbReference>
<name>A0A1G6CE93_EUBOX</name>
<reference evidence="4 5" key="1">
    <citation type="submission" date="2016-10" db="EMBL/GenBank/DDBJ databases">
        <authorList>
            <person name="de Groot N.N."/>
        </authorList>
    </citation>
    <scope>NUCLEOTIDE SEQUENCE [LARGE SCALE GENOMIC DNA]</scope>
    <source>
        <strain evidence="4 5">DSM 3217</strain>
    </source>
</reference>
<dbReference type="Pfam" id="PF01183">
    <property type="entry name" value="Glyco_hydro_25"/>
    <property type="match status" value="1"/>
</dbReference>
<dbReference type="InterPro" id="IPR013783">
    <property type="entry name" value="Ig-like_fold"/>
</dbReference>
<dbReference type="PANTHER" id="PTHR34135">
    <property type="entry name" value="LYSOZYME"/>
    <property type="match status" value="1"/>
</dbReference>
<dbReference type="GO" id="GO:0016052">
    <property type="term" value="P:carbohydrate catabolic process"/>
    <property type="evidence" value="ECO:0007669"/>
    <property type="project" value="TreeGrafter"/>
</dbReference>
<dbReference type="CDD" id="cd06414">
    <property type="entry name" value="GH25_LytC-like"/>
    <property type="match status" value="1"/>
</dbReference>
<proteinExistence type="inferred from homology"/>
<dbReference type="STRING" id="1732.SAMN02910417_02302"/>
<dbReference type="Gene3D" id="3.20.20.80">
    <property type="entry name" value="Glycosidases"/>
    <property type="match status" value="1"/>
</dbReference>
<dbReference type="GO" id="GO:0016998">
    <property type="term" value="P:cell wall macromolecule catabolic process"/>
    <property type="evidence" value="ECO:0007669"/>
    <property type="project" value="InterPro"/>
</dbReference>
<dbReference type="InterPro" id="IPR036116">
    <property type="entry name" value="FN3_sf"/>
</dbReference>
<dbReference type="InterPro" id="IPR002053">
    <property type="entry name" value="Glyco_hydro_25"/>
</dbReference>
<dbReference type="PROSITE" id="PS51904">
    <property type="entry name" value="GLYCOSYL_HYDROL_F25_2"/>
    <property type="match status" value="1"/>
</dbReference>
<dbReference type="SUPFAM" id="SSF51445">
    <property type="entry name" value="(Trans)glycosidases"/>
    <property type="match status" value="1"/>
</dbReference>
<dbReference type="RefSeq" id="WP_090174501.1">
    <property type="nucleotide sequence ID" value="NZ_FMXR01000018.1"/>
</dbReference>
<evidence type="ECO:0000256" key="2">
    <source>
        <dbReference type="SAM" id="SignalP"/>
    </source>
</evidence>
<evidence type="ECO:0000256" key="1">
    <source>
        <dbReference type="ARBA" id="ARBA00010646"/>
    </source>
</evidence>
<feature type="chain" id="PRO_5038763304" evidence="2">
    <location>
        <begin position="25"/>
        <end position="580"/>
    </location>
</feature>
<accession>A0A1G6CE93</accession>
<dbReference type="CDD" id="cd00063">
    <property type="entry name" value="FN3"/>
    <property type="match status" value="1"/>
</dbReference>
<dbReference type="SUPFAM" id="SSF49265">
    <property type="entry name" value="Fibronectin type III"/>
    <property type="match status" value="2"/>
</dbReference>
<dbReference type="InterPro" id="IPR017853">
    <property type="entry name" value="GH"/>
</dbReference>
<evidence type="ECO:0000313" key="5">
    <source>
        <dbReference type="Proteomes" id="UP000199228"/>
    </source>
</evidence>
<dbReference type="InterPro" id="IPR003961">
    <property type="entry name" value="FN3_dom"/>
</dbReference>